<reference evidence="1" key="2">
    <citation type="journal article" date="2023" name="IMA Fungus">
        <title>Comparative genomic study of the Penicillium genus elucidates a diverse pangenome and 15 lateral gene transfer events.</title>
        <authorList>
            <person name="Petersen C."/>
            <person name="Sorensen T."/>
            <person name="Nielsen M.R."/>
            <person name="Sondergaard T.E."/>
            <person name="Sorensen J.L."/>
            <person name="Fitzpatrick D.A."/>
            <person name="Frisvad J.C."/>
            <person name="Nielsen K.L."/>
        </authorList>
    </citation>
    <scope>NUCLEOTIDE SEQUENCE</scope>
    <source>
        <strain evidence="1">IBT 30728</strain>
    </source>
</reference>
<protein>
    <recommendedName>
        <fullName evidence="3">Protein kinase domain-containing protein</fullName>
    </recommendedName>
</protein>
<evidence type="ECO:0008006" key="3">
    <source>
        <dbReference type="Google" id="ProtNLM"/>
    </source>
</evidence>
<comment type="caution">
    <text evidence="1">The sequence shown here is derived from an EMBL/GenBank/DDBJ whole genome shotgun (WGS) entry which is preliminary data.</text>
</comment>
<reference evidence="1" key="1">
    <citation type="submission" date="2022-12" db="EMBL/GenBank/DDBJ databases">
        <authorList>
            <person name="Petersen C."/>
        </authorList>
    </citation>
    <scope>NUCLEOTIDE SEQUENCE</scope>
    <source>
        <strain evidence="1">IBT 30728</strain>
    </source>
</reference>
<organism evidence="1 2">
    <name type="scientific">Penicillium diatomitis</name>
    <dbReference type="NCBI Taxonomy" id="2819901"/>
    <lineage>
        <taxon>Eukaryota</taxon>
        <taxon>Fungi</taxon>
        <taxon>Dikarya</taxon>
        <taxon>Ascomycota</taxon>
        <taxon>Pezizomycotina</taxon>
        <taxon>Eurotiomycetes</taxon>
        <taxon>Eurotiomycetidae</taxon>
        <taxon>Eurotiales</taxon>
        <taxon>Aspergillaceae</taxon>
        <taxon>Penicillium</taxon>
    </lineage>
</organism>
<dbReference type="Gene3D" id="1.10.510.10">
    <property type="entry name" value="Transferase(Phosphotransferase) domain 1"/>
    <property type="match status" value="1"/>
</dbReference>
<dbReference type="EMBL" id="JAPWDQ010000013">
    <property type="protein sequence ID" value="KAJ5471970.1"/>
    <property type="molecule type" value="Genomic_DNA"/>
</dbReference>
<sequence>MSTVESVSSSVDSNIATPFVRNDIHQAIFNYESRSRPQSFLQLHSNNQLSQDVTREPLGRIIKGSPKTLCLPALCKLDDISVVLIVRQECPWDTYRPAIRCDIAGKVIIASRRSNRSRLQAIRQYSGSDAKSLIQRFECLDHANVLSARDCYLDGPSLYALVEDLPLTLQHLVSCPRIYPTELELGSIMSQILAGLRYLSTVGLSHESLSCREILLGLDGTVKIACLEKCIEGSPSESQTRYITALPSIIMSLIQKHEKVKGISGVDDVHRWPVDSASVGFLSASSLAQSIASLQEHPLVATRHRPAADLVMLARIVFLVAEVPVSYEIE</sequence>
<keyword evidence="2" id="KW-1185">Reference proteome</keyword>
<dbReference type="RefSeq" id="XP_056786516.1">
    <property type="nucleotide sequence ID" value="XM_056938134.1"/>
</dbReference>
<accession>A0A9W9WQS1</accession>
<dbReference type="SUPFAM" id="SSF56112">
    <property type="entry name" value="Protein kinase-like (PK-like)"/>
    <property type="match status" value="1"/>
</dbReference>
<dbReference type="AlphaFoldDB" id="A0A9W9WQS1"/>
<gene>
    <name evidence="1" type="ORF">N7539_008539</name>
</gene>
<name>A0A9W9WQS1_9EURO</name>
<dbReference type="InterPro" id="IPR011009">
    <property type="entry name" value="Kinase-like_dom_sf"/>
</dbReference>
<evidence type="ECO:0000313" key="1">
    <source>
        <dbReference type="EMBL" id="KAJ5471970.1"/>
    </source>
</evidence>
<dbReference type="GeneID" id="81628384"/>
<evidence type="ECO:0000313" key="2">
    <source>
        <dbReference type="Proteomes" id="UP001148312"/>
    </source>
</evidence>
<proteinExistence type="predicted"/>
<dbReference type="Proteomes" id="UP001148312">
    <property type="component" value="Unassembled WGS sequence"/>
</dbReference>